<organism evidence="1 2">
    <name type="scientific">Paraburkholderia silviterrae</name>
    <dbReference type="NCBI Taxonomy" id="2528715"/>
    <lineage>
        <taxon>Bacteria</taxon>
        <taxon>Pseudomonadati</taxon>
        <taxon>Pseudomonadota</taxon>
        <taxon>Betaproteobacteria</taxon>
        <taxon>Burkholderiales</taxon>
        <taxon>Burkholderiaceae</taxon>
        <taxon>Paraburkholderia</taxon>
    </lineage>
</organism>
<evidence type="ECO:0000313" key="2">
    <source>
        <dbReference type="Proteomes" id="UP000295722"/>
    </source>
</evidence>
<protein>
    <submittedName>
        <fullName evidence="1">Uncharacterized protein</fullName>
    </submittedName>
</protein>
<evidence type="ECO:0000313" key="1">
    <source>
        <dbReference type="EMBL" id="TDG24681.1"/>
    </source>
</evidence>
<dbReference type="Proteomes" id="UP000295722">
    <property type="component" value="Unassembled WGS sequence"/>
</dbReference>
<comment type="caution">
    <text evidence="1">The sequence shown here is derived from an EMBL/GenBank/DDBJ whole genome shotgun (WGS) entry which is preliminary data.</text>
</comment>
<name>A0A4V2ZZC1_9BURK</name>
<keyword evidence="2" id="KW-1185">Reference proteome</keyword>
<proteinExistence type="predicted"/>
<reference evidence="1 2" key="1">
    <citation type="submission" date="2019-03" db="EMBL/GenBank/DDBJ databases">
        <title>Paraburkholderia sp. 4M-K11, isolated from subtropical forest soil.</title>
        <authorList>
            <person name="Gao Z.-H."/>
            <person name="Qiu L.-H."/>
        </authorList>
    </citation>
    <scope>NUCLEOTIDE SEQUENCE [LARGE SCALE GENOMIC DNA]</scope>
    <source>
        <strain evidence="1 2">4M-K11</strain>
    </source>
</reference>
<dbReference type="EMBL" id="SMRP01000003">
    <property type="protein sequence ID" value="TDG24681.1"/>
    <property type="molecule type" value="Genomic_DNA"/>
</dbReference>
<dbReference type="OrthoDB" id="6631544at2"/>
<gene>
    <name evidence="1" type="ORF">EYW47_09025</name>
</gene>
<accession>A0A4V2ZZC1</accession>
<dbReference type="RefSeq" id="WP_133194518.1">
    <property type="nucleotide sequence ID" value="NZ_JBHUCW010000006.1"/>
</dbReference>
<sequence>MSESPERAPSQQLSEQQLVQEICSAPNALEAHRRFEKTAAALEKWQIIFAEESDAGSIKLLDQTLGSSGVATSVFRGKSLWLMDAPFVSQSGPIGFRGGSAMFLDSNAATYIRNIAYRDDLSPEALNWANLINQIGPRLQQLNPYLYLWESVRSWNDETVAECKRSVAAIHALSSSGSKLSAEWGRRFRSVFRESAENFATGLIAEFERNLEAGLFAALEDQLNLMEAVLIRTQIIELSSKKAKEHKLAQLVTYMHEELSTIMLRELIVCGDILLRSNRSRISKKLNSIQNQADPLALIRNCAWDMYIPRALDALTSVTPDQAPHVDFYVAEVLSFDGDVSDIINTTKLRAIAVHKPSKKNFPFFDSDVAEWLGNRLGPKRMGALSDYFLPEAFLDRARRRPAMSVRSILEVDRKKLIHLIQQKNG</sequence>
<dbReference type="AlphaFoldDB" id="A0A4V2ZZC1"/>